<protein>
    <submittedName>
        <fullName evidence="2">Uncharacterized protein</fullName>
    </submittedName>
</protein>
<proteinExistence type="predicted"/>
<keyword evidence="1" id="KW-0175">Coiled coil</keyword>
<comment type="caution">
    <text evidence="2">The sequence shown here is derived from an EMBL/GenBank/DDBJ whole genome shotgun (WGS) entry which is preliminary data.</text>
</comment>
<reference evidence="2" key="1">
    <citation type="journal article" date="2020" name="mSystems">
        <title>Genome- and Community-Level Interaction Insights into Carbon Utilization and Element Cycling Functions of Hydrothermarchaeota in Hydrothermal Sediment.</title>
        <authorList>
            <person name="Zhou Z."/>
            <person name="Liu Y."/>
            <person name="Xu W."/>
            <person name="Pan J."/>
            <person name="Luo Z.H."/>
            <person name="Li M."/>
        </authorList>
    </citation>
    <scope>NUCLEOTIDE SEQUENCE [LARGE SCALE GENOMIC DNA]</scope>
    <source>
        <strain evidence="2">SpSt-86</strain>
    </source>
</reference>
<evidence type="ECO:0000256" key="1">
    <source>
        <dbReference type="SAM" id="Coils"/>
    </source>
</evidence>
<gene>
    <name evidence="2" type="ORF">ENW55_07595</name>
</gene>
<feature type="coiled-coil region" evidence="1">
    <location>
        <begin position="46"/>
        <end position="73"/>
    </location>
</feature>
<dbReference type="AlphaFoldDB" id="A0A832I893"/>
<sequence length="159" mass="18583">MRFTLDFYKRSLIDSIYNNHVRIVEKYRISRSVSLPNVLSTIDAINNQLVQTSKRLQTQIDQLESHIKTFNERTEPLGNILRTLQRNDSNWIVLREFVYADSVKISLYELYDPSSVKTADQLEKVLINLGYKVTKSNEYDAQMTFLGKRISSVSMEGRR</sequence>
<accession>A0A832I893</accession>
<dbReference type="EMBL" id="DTKQ01000051">
    <property type="protein sequence ID" value="HGZ79832.1"/>
    <property type="molecule type" value="Genomic_DNA"/>
</dbReference>
<organism evidence="2">
    <name type="scientific">Pseudothermotoga hypogea</name>
    <dbReference type="NCBI Taxonomy" id="57487"/>
    <lineage>
        <taxon>Bacteria</taxon>
        <taxon>Thermotogati</taxon>
        <taxon>Thermotogota</taxon>
        <taxon>Thermotogae</taxon>
        <taxon>Thermotogales</taxon>
        <taxon>Thermotogaceae</taxon>
        <taxon>Pseudothermotoga</taxon>
    </lineage>
</organism>
<evidence type="ECO:0000313" key="2">
    <source>
        <dbReference type="EMBL" id="HGZ79832.1"/>
    </source>
</evidence>
<name>A0A832I893_9THEM</name>